<reference evidence="3" key="1">
    <citation type="submission" date="2017-10" db="EMBL/GenBank/DDBJ databases">
        <title>Rapid genome shrinkage in a self-fertile nematode reveals novel sperm competition proteins.</title>
        <authorList>
            <person name="Yin D."/>
            <person name="Schwarz E.M."/>
            <person name="Thomas C.G."/>
            <person name="Felde R.L."/>
            <person name="Korf I.F."/>
            <person name="Cutter A.D."/>
            <person name="Schartner C.M."/>
            <person name="Ralston E.J."/>
            <person name="Meyer B.J."/>
            <person name="Haag E.S."/>
        </authorList>
    </citation>
    <scope>NUCLEOTIDE SEQUENCE [LARGE SCALE GENOMIC DNA]</scope>
    <source>
        <strain evidence="3">JU1422</strain>
    </source>
</reference>
<name>A0A2G5SPE7_9PELO</name>
<feature type="transmembrane region" description="Helical" evidence="1">
    <location>
        <begin position="25"/>
        <end position="45"/>
    </location>
</feature>
<keyword evidence="1" id="KW-1133">Transmembrane helix</keyword>
<keyword evidence="3" id="KW-1185">Reference proteome</keyword>
<accession>A0A2G5SPE7</accession>
<keyword evidence="1" id="KW-0472">Membrane</keyword>
<proteinExistence type="predicted"/>
<dbReference type="EMBL" id="PDUG01000006">
    <property type="protein sequence ID" value="PIC16984.1"/>
    <property type="molecule type" value="Genomic_DNA"/>
</dbReference>
<evidence type="ECO:0000256" key="1">
    <source>
        <dbReference type="SAM" id="Phobius"/>
    </source>
</evidence>
<evidence type="ECO:0000313" key="3">
    <source>
        <dbReference type="Proteomes" id="UP000230233"/>
    </source>
</evidence>
<keyword evidence="1" id="KW-0812">Transmembrane</keyword>
<organism evidence="2 3">
    <name type="scientific">Caenorhabditis nigoni</name>
    <dbReference type="NCBI Taxonomy" id="1611254"/>
    <lineage>
        <taxon>Eukaryota</taxon>
        <taxon>Metazoa</taxon>
        <taxon>Ecdysozoa</taxon>
        <taxon>Nematoda</taxon>
        <taxon>Chromadorea</taxon>
        <taxon>Rhabditida</taxon>
        <taxon>Rhabditina</taxon>
        <taxon>Rhabditomorpha</taxon>
        <taxon>Rhabditoidea</taxon>
        <taxon>Rhabditidae</taxon>
        <taxon>Peloderinae</taxon>
        <taxon>Caenorhabditis</taxon>
    </lineage>
</organism>
<dbReference type="OrthoDB" id="5814086at2759"/>
<gene>
    <name evidence="2" type="primary">Cni-R07A4.4</name>
    <name evidence="2" type="synonym">Cnig_chr_X.g23391</name>
    <name evidence="2" type="ORF">B9Z55_023391</name>
</gene>
<sequence length="67" mass="7622">MPCFSANNFDVALQKFIKEQQEKEAIVPVTVLFIIYPAVLIIFSIQKLGCQLPRYVENFGQCKTNLA</sequence>
<dbReference type="AlphaFoldDB" id="A0A2G5SPE7"/>
<protein>
    <submittedName>
        <fullName evidence="2">Uncharacterized protein</fullName>
    </submittedName>
</protein>
<comment type="caution">
    <text evidence="2">The sequence shown here is derived from an EMBL/GenBank/DDBJ whole genome shotgun (WGS) entry which is preliminary data.</text>
</comment>
<dbReference type="Proteomes" id="UP000230233">
    <property type="component" value="Chromosome X"/>
</dbReference>
<evidence type="ECO:0000313" key="2">
    <source>
        <dbReference type="EMBL" id="PIC16984.1"/>
    </source>
</evidence>